<reference evidence="1" key="1">
    <citation type="submission" date="2021-01" db="EMBL/GenBank/DDBJ databases">
        <authorList>
            <person name="Sun Q."/>
        </authorList>
    </citation>
    <scope>NUCLEOTIDE SEQUENCE</scope>
    <source>
        <strain evidence="1">YIM B02566</strain>
    </source>
</reference>
<protein>
    <submittedName>
        <fullName evidence="1">Uncharacterized protein</fullName>
    </submittedName>
</protein>
<organism evidence="1 2">
    <name type="scientific">Taklimakanibacter albus</name>
    <dbReference type="NCBI Taxonomy" id="2800327"/>
    <lineage>
        <taxon>Bacteria</taxon>
        <taxon>Pseudomonadati</taxon>
        <taxon>Pseudomonadota</taxon>
        <taxon>Alphaproteobacteria</taxon>
        <taxon>Hyphomicrobiales</taxon>
        <taxon>Aestuariivirgaceae</taxon>
        <taxon>Taklimakanibacter</taxon>
    </lineage>
</organism>
<accession>A0ACC5R3F4</accession>
<evidence type="ECO:0000313" key="2">
    <source>
        <dbReference type="Proteomes" id="UP000616151"/>
    </source>
</evidence>
<dbReference type="EMBL" id="JAENHL010000006">
    <property type="protein sequence ID" value="MBK1866903.1"/>
    <property type="molecule type" value="Genomic_DNA"/>
</dbReference>
<gene>
    <name evidence="1" type="ORF">JHL16_11105</name>
</gene>
<keyword evidence="2" id="KW-1185">Reference proteome</keyword>
<dbReference type="Proteomes" id="UP000616151">
    <property type="component" value="Unassembled WGS sequence"/>
</dbReference>
<comment type="caution">
    <text evidence="1">The sequence shown here is derived from an EMBL/GenBank/DDBJ whole genome shotgun (WGS) entry which is preliminary data.</text>
</comment>
<evidence type="ECO:0000313" key="1">
    <source>
        <dbReference type="EMBL" id="MBK1866903.1"/>
    </source>
</evidence>
<sequence length="64" mass="7254">MLIRLMILAVAVLLVSVLFGLHRRLKGAPPWLRLLHHAVFFVALAYAAIFIAIFLGLHLFGYRL</sequence>
<name>A0ACC5R3F4_9HYPH</name>
<proteinExistence type="predicted"/>